<keyword evidence="2" id="KW-1185">Reference proteome</keyword>
<gene>
    <name evidence="1" type="ORF">M8T91_10030</name>
</gene>
<reference evidence="1 2" key="1">
    <citation type="submission" date="2022-05" db="EMBL/GenBank/DDBJ databases">
        <title>Microbulbifer sp. nov., isolated from sponge.</title>
        <authorList>
            <person name="Gao L."/>
        </authorList>
    </citation>
    <scope>NUCLEOTIDE SEQUENCE [LARGE SCALE GENOMIC DNA]</scope>
    <source>
        <strain evidence="1 2">MI-G</strain>
    </source>
</reference>
<dbReference type="EMBL" id="CP098023">
    <property type="protein sequence ID" value="WKD48276.1"/>
    <property type="molecule type" value="Genomic_DNA"/>
</dbReference>
<accession>A0ABY9EBX4</accession>
<evidence type="ECO:0000313" key="2">
    <source>
        <dbReference type="Proteomes" id="UP001321520"/>
    </source>
</evidence>
<name>A0ABY9EBX4_9GAMM</name>
<organism evidence="1 2">
    <name type="scientific">Microbulbifer spongiae</name>
    <dbReference type="NCBI Taxonomy" id="2944933"/>
    <lineage>
        <taxon>Bacteria</taxon>
        <taxon>Pseudomonadati</taxon>
        <taxon>Pseudomonadota</taxon>
        <taxon>Gammaproteobacteria</taxon>
        <taxon>Cellvibrionales</taxon>
        <taxon>Microbulbiferaceae</taxon>
        <taxon>Microbulbifer</taxon>
    </lineage>
</organism>
<sequence length="57" mass="6281">MIQYDKLSVAQNAVLKTTVLFTLKQHQNRRALGIKLSSIALFVGDRIDLLGIIATPS</sequence>
<dbReference type="Proteomes" id="UP001321520">
    <property type="component" value="Chromosome"/>
</dbReference>
<dbReference type="RefSeq" id="WP_301413961.1">
    <property type="nucleotide sequence ID" value="NZ_CP098023.1"/>
</dbReference>
<evidence type="ECO:0000313" key="1">
    <source>
        <dbReference type="EMBL" id="WKD48276.1"/>
    </source>
</evidence>
<protein>
    <submittedName>
        <fullName evidence="1">Uncharacterized protein</fullName>
    </submittedName>
</protein>
<proteinExistence type="predicted"/>